<dbReference type="GO" id="GO:0005634">
    <property type="term" value="C:nucleus"/>
    <property type="evidence" value="ECO:0007669"/>
    <property type="project" value="TreeGrafter"/>
</dbReference>
<dbReference type="GO" id="GO:0048364">
    <property type="term" value="P:root development"/>
    <property type="evidence" value="ECO:0007669"/>
    <property type="project" value="TreeGrafter"/>
</dbReference>
<evidence type="ECO:0000313" key="2">
    <source>
        <dbReference type="RefSeq" id="XP_022980319.1"/>
    </source>
</evidence>
<dbReference type="KEGG" id="cmax:111479725"/>
<dbReference type="GO" id="GO:0009793">
    <property type="term" value="P:embryo development ending in seed dormancy"/>
    <property type="evidence" value="ECO:0007669"/>
    <property type="project" value="TreeGrafter"/>
</dbReference>
<gene>
    <name evidence="2" type="primary">LOC111479725</name>
</gene>
<protein>
    <submittedName>
        <fullName evidence="2">Uncharacterized protein LOC111479725</fullName>
    </submittedName>
</protein>
<dbReference type="OrthoDB" id="1262810at2759"/>
<accession>A0A6J1IYY3</accession>
<dbReference type="AlphaFoldDB" id="A0A6J1IYY3"/>
<dbReference type="PANTHER" id="PTHR32387:SF0">
    <property type="entry name" value="PROTEIN NO VEIN"/>
    <property type="match status" value="1"/>
</dbReference>
<evidence type="ECO:0000313" key="1">
    <source>
        <dbReference type="Proteomes" id="UP000504608"/>
    </source>
</evidence>
<dbReference type="PANTHER" id="PTHR32387">
    <property type="entry name" value="WU:FJ29H11"/>
    <property type="match status" value="1"/>
</dbReference>
<dbReference type="InterPro" id="IPR052957">
    <property type="entry name" value="Auxin_embryo_med"/>
</dbReference>
<dbReference type="RefSeq" id="XP_022980319.1">
    <property type="nucleotide sequence ID" value="XM_023124551.1"/>
</dbReference>
<reference evidence="2" key="1">
    <citation type="submission" date="2025-08" db="UniProtKB">
        <authorList>
            <consortium name="RefSeq"/>
        </authorList>
    </citation>
    <scope>IDENTIFICATION</scope>
    <source>
        <tissue evidence="2">Young leaves</tissue>
    </source>
</reference>
<keyword evidence="1" id="KW-1185">Reference proteome</keyword>
<name>A0A6J1IYY3_CUCMA</name>
<dbReference type="GeneID" id="111479725"/>
<dbReference type="Proteomes" id="UP000504608">
    <property type="component" value="Unplaced"/>
</dbReference>
<sequence length="384" mass="43314">MVLPTEQDKWVSLHPSTGIVCWCDDKELKQQCKNMGKIYFVDFSEIDSDKTEVFRAQFSHLLKALGVPLLSEIVTHEAKYYGLRDSSFMTSLMNWALPFAQRYVFSVHPDRYAELKQSEFDVLSCLQVIVVEKLFFRNVIKNFGRASGEQIPCSCLLQDNILYTTQDSGSHSLFMEFSRLLFDGALELHLANFLHMITAMDESGSSEEQTECFILNTQKVTKLPKEEPVWSVSSVISVVESHNLLQTLPNSQGSSFKAKDKARNWPPVDWKTAPGCSFARENGLKMQPGSSLPRNRYAENAFEVVDKQTENLSPVSTATDWTYEDDLSAMSVASVVKGSGDKIGSQSNSSGFAWKMQLRTRTIDPAQSTVTGRLGEQRRLQIFH</sequence>
<proteinExistence type="predicted"/>
<dbReference type="GO" id="GO:0010305">
    <property type="term" value="P:leaf vascular tissue pattern formation"/>
    <property type="evidence" value="ECO:0007669"/>
    <property type="project" value="TreeGrafter"/>
</dbReference>
<organism evidence="1 2">
    <name type="scientific">Cucurbita maxima</name>
    <name type="common">Pumpkin</name>
    <name type="synonym">Winter squash</name>
    <dbReference type="NCBI Taxonomy" id="3661"/>
    <lineage>
        <taxon>Eukaryota</taxon>
        <taxon>Viridiplantae</taxon>
        <taxon>Streptophyta</taxon>
        <taxon>Embryophyta</taxon>
        <taxon>Tracheophyta</taxon>
        <taxon>Spermatophyta</taxon>
        <taxon>Magnoliopsida</taxon>
        <taxon>eudicotyledons</taxon>
        <taxon>Gunneridae</taxon>
        <taxon>Pentapetalae</taxon>
        <taxon>rosids</taxon>
        <taxon>fabids</taxon>
        <taxon>Cucurbitales</taxon>
        <taxon>Cucurbitaceae</taxon>
        <taxon>Cucurbiteae</taxon>
        <taxon>Cucurbita</taxon>
    </lineage>
</organism>